<reference evidence="3" key="4">
    <citation type="submission" date="2016-10" db="EMBL/GenBank/DDBJ databases">
        <authorList>
            <person name="de Groot N.N."/>
        </authorList>
    </citation>
    <scope>NUCLEOTIDE SEQUENCE [LARGE SCALE GENOMIC DNA]</scope>
    <source>
        <strain evidence="3">OGL-20</strain>
    </source>
</reference>
<dbReference type="AlphaFoldDB" id="A0A0Q2QSC7"/>
<reference evidence="1 6" key="2">
    <citation type="submission" date="2016-04" db="EMBL/GenBank/DDBJ databases">
        <title>Complete genome sequence of Thermococcus thioreducens type strain OGL-20P.</title>
        <authorList>
            <person name="Oger P.M."/>
        </authorList>
    </citation>
    <scope>NUCLEOTIDE SEQUENCE [LARGE SCALE GENOMIC DNA]</scope>
    <source>
        <strain evidence="1 6">OGL-20P</strain>
    </source>
</reference>
<evidence type="ECO:0000313" key="1">
    <source>
        <dbReference type="EMBL" id="ASJ13019.1"/>
    </source>
</evidence>
<dbReference type="Proteomes" id="UP000051862">
    <property type="component" value="Unassembled WGS sequence"/>
</dbReference>
<dbReference type="InterPro" id="IPR011990">
    <property type="entry name" value="TPR-like_helical_dom_sf"/>
</dbReference>
<dbReference type="EMBL" id="FOIW01000001">
    <property type="protein sequence ID" value="SEV82237.1"/>
    <property type="molecule type" value="Genomic_DNA"/>
</dbReference>
<evidence type="ECO:0000313" key="2">
    <source>
        <dbReference type="EMBL" id="KQH82933.1"/>
    </source>
</evidence>
<name>A0A0Q2QSC7_9EURY</name>
<dbReference type="EMBL" id="CP015105">
    <property type="protein sequence ID" value="ASJ13019.1"/>
    <property type="molecule type" value="Genomic_DNA"/>
</dbReference>
<dbReference type="KEGG" id="ttd:A3L14_09030"/>
<dbReference type="STRING" id="277988.SAMN05216170_0133"/>
<proteinExistence type="predicted"/>
<gene>
    <name evidence="1" type="ORF">A3L14_09030</name>
    <name evidence="2" type="ORF">AMR53_03275</name>
    <name evidence="3" type="ORF">SAMN05216170_0133</name>
</gene>
<dbReference type="Proteomes" id="UP000182125">
    <property type="component" value="Unassembled WGS sequence"/>
</dbReference>
<reference evidence="2 4" key="1">
    <citation type="submission" date="2015-08" db="EMBL/GenBank/DDBJ databases">
        <title>Thermococcus thioreducens DSM 14981 genome sequencing.</title>
        <authorList>
            <person name="Hong S.-J."/>
            <person name="Kim M.-C."/>
            <person name="Shin J.-H."/>
        </authorList>
    </citation>
    <scope>NUCLEOTIDE SEQUENCE [LARGE SCALE GENOMIC DNA]</scope>
    <source>
        <strain evidence="2 4">DSM 14981</strain>
    </source>
</reference>
<evidence type="ECO:0000313" key="3">
    <source>
        <dbReference type="EMBL" id="SEV82237.1"/>
    </source>
</evidence>
<dbReference type="GO" id="GO:0016740">
    <property type="term" value="F:transferase activity"/>
    <property type="evidence" value="ECO:0007669"/>
    <property type="project" value="UniProtKB-KW"/>
</dbReference>
<reference evidence="5" key="3">
    <citation type="submission" date="2016-10" db="EMBL/GenBank/DDBJ databases">
        <authorList>
            <person name="Varghese N."/>
            <person name="Submissions S."/>
        </authorList>
    </citation>
    <scope>NUCLEOTIDE SEQUENCE [LARGE SCALE GENOMIC DNA]</scope>
    <source>
        <strain evidence="5">OGL-20</strain>
    </source>
</reference>
<keyword evidence="6" id="KW-1185">Reference proteome</keyword>
<evidence type="ECO:0000313" key="6">
    <source>
        <dbReference type="Proteomes" id="UP000250136"/>
    </source>
</evidence>
<dbReference type="EMBL" id="LIXN01000004">
    <property type="protein sequence ID" value="KQH82933.1"/>
    <property type="molecule type" value="Genomic_DNA"/>
</dbReference>
<dbReference type="RefSeq" id="WP_055428907.1">
    <property type="nucleotide sequence ID" value="NZ_CP015105.1"/>
</dbReference>
<keyword evidence="2" id="KW-0808">Transferase</keyword>
<dbReference type="OrthoDB" id="86097at2157"/>
<dbReference type="Gene3D" id="1.25.40.10">
    <property type="entry name" value="Tetratricopeptide repeat domain"/>
    <property type="match status" value="2"/>
</dbReference>
<evidence type="ECO:0000313" key="5">
    <source>
        <dbReference type="Proteomes" id="UP000182125"/>
    </source>
</evidence>
<dbReference type="GeneID" id="33334566"/>
<sequence>MIAKEVLASVEVIPDPYIKSATYAKIGERLAKAKNNLYRTAFLRAVETAKEIDDPVAMFRALLSVGYSMGKAGLKSAKRIYLRVLEDSKMLPAPQRDMLMQSAAAYMLALGEVNEAITYAMEIENRRVRNEMLLEILRTNTRMIEKERLKVAYRLRKSKLIVDYIDSEPHRSKAMLELIKAYLFLESYENAISLLREIGVKDWARQAFKEVAFYLKEKEVLGHYIDTLEAVANDLIEKFGDDFTVELAFVFALSGEGTPALDLIRGLDNREAILVEMALELLERDHDVLPNFISAMNEEEVALAGKAVMNRILEKPERGSLAIVKAIGNGTTSEEVWAKIARYYVIKGELEGAVKIGNLIRDERLRSIIMADVAHHLVKRGDVEKAIDAALEVRNPRFSSILISEILIKALEQELPGRVRSWNGSRH</sequence>
<dbReference type="PATRIC" id="fig|277988.4.peg.698"/>
<evidence type="ECO:0000313" key="4">
    <source>
        <dbReference type="Proteomes" id="UP000051862"/>
    </source>
</evidence>
<dbReference type="Proteomes" id="UP000250136">
    <property type="component" value="Chromosome"/>
</dbReference>
<organism evidence="2 4">
    <name type="scientific">Thermococcus thioreducens</name>
    <dbReference type="NCBI Taxonomy" id="277988"/>
    <lineage>
        <taxon>Archaea</taxon>
        <taxon>Methanobacteriati</taxon>
        <taxon>Methanobacteriota</taxon>
        <taxon>Thermococci</taxon>
        <taxon>Thermococcales</taxon>
        <taxon>Thermococcaceae</taxon>
        <taxon>Thermococcus</taxon>
    </lineage>
</organism>
<accession>A0A0Q2QSC7</accession>
<protein>
    <submittedName>
        <fullName evidence="2">Prenyltransferase</fullName>
    </submittedName>
</protein>